<organism evidence="2 3">
    <name type="scientific">Candidatus Roizmanbacteria bacterium CG22_combo_CG10-13_8_21_14_all_34_12</name>
    <dbReference type="NCBI Taxonomy" id="1974860"/>
    <lineage>
        <taxon>Bacteria</taxon>
        <taxon>Candidatus Roizmaniibacteriota</taxon>
    </lineage>
</organism>
<protein>
    <submittedName>
        <fullName evidence="2">Uncharacterized protein</fullName>
    </submittedName>
</protein>
<dbReference type="AlphaFoldDB" id="A0A2H0C096"/>
<sequence length="107" mass="12469">MLDGAPSAETMTRFEPPRVETKAPQNYTPLPEFGRPTMSEPPKYVEPTTAMLPQDKALTDRLMAQIMEKPKSKSQEVVPQIEKRNLQEKKTQGFFEKILEWFRNLFR</sequence>
<evidence type="ECO:0000256" key="1">
    <source>
        <dbReference type="SAM" id="MobiDB-lite"/>
    </source>
</evidence>
<gene>
    <name evidence="2" type="ORF">COW97_03135</name>
</gene>
<reference evidence="2 3" key="1">
    <citation type="submission" date="2017-09" db="EMBL/GenBank/DDBJ databases">
        <title>Depth-based differentiation of microbial function through sediment-hosted aquifers and enrichment of novel symbionts in the deep terrestrial subsurface.</title>
        <authorList>
            <person name="Probst A.J."/>
            <person name="Ladd B."/>
            <person name="Jarett J.K."/>
            <person name="Geller-Mcgrath D.E."/>
            <person name="Sieber C.M."/>
            <person name="Emerson J.B."/>
            <person name="Anantharaman K."/>
            <person name="Thomas B.C."/>
            <person name="Malmstrom R."/>
            <person name="Stieglmeier M."/>
            <person name="Klingl A."/>
            <person name="Woyke T."/>
            <person name="Ryan C.M."/>
            <person name="Banfield J.F."/>
        </authorList>
    </citation>
    <scope>NUCLEOTIDE SEQUENCE [LARGE SCALE GENOMIC DNA]</scope>
    <source>
        <strain evidence="2">CG22_combo_CG10-13_8_21_14_all_34_12</strain>
    </source>
</reference>
<proteinExistence type="predicted"/>
<evidence type="ECO:0000313" key="2">
    <source>
        <dbReference type="EMBL" id="PIP63294.1"/>
    </source>
</evidence>
<evidence type="ECO:0000313" key="3">
    <source>
        <dbReference type="Proteomes" id="UP000229699"/>
    </source>
</evidence>
<dbReference type="EMBL" id="PCTC01000068">
    <property type="protein sequence ID" value="PIP63294.1"/>
    <property type="molecule type" value="Genomic_DNA"/>
</dbReference>
<feature type="region of interest" description="Disordered" evidence="1">
    <location>
        <begin position="1"/>
        <end position="46"/>
    </location>
</feature>
<name>A0A2H0C096_9BACT</name>
<dbReference type="Proteomes" id="UP000229699">
    <property type="component" value="Unassembled WGS sequence"/>
</dbReference>
<comment type="caution">
    <text evidence="2">The sequence shown here is derived from an EMBL/GenBank/DDBJ whole genome shotgun (WGS) entry which is preliminary data.</text>
</comment>
<accession>A0A2H0C096</accession>